<proteinExistence type="predicted"/>
<reference evidence="9 10" key="1">
    <citation type="journal article" date="2021" name="Environ. Microbiol.">
        <title>Gene family expansions and transcriptome signatures uncover fungal adaptations to wood decay.</title>
        <authorList>
            <person name="Hage H."/>
            <person name="Miyauchi S."/>
            <person name="Viragh M."/>
            <person name="Drula E."/>
            <person name="Min B."/>
            <person name="Chaduli D."/>
            <person name="Navarro D."/>
            <person name="Favel A."/>
            <person name="Norest M."/>
            <person name="Lesage-Meessen L."/>
            <person name="Balint B."/>
            <person name="Merenyi Z."/>
            <person name="de Eugenio L."/>
            <person name="Morin E."/>
            <person name="Martinez A.T."/>
            <person name="Baldrian P."/>
            <person name="Stursova M."/>
            <person name="Martinez M.J."/>
            <person name="Novotny C."/>
            <person name="Magnuson J.K."/>
            <person name="Spatafora J.W."/>
            <person name="Maurice S."/>
            <person name="Pangilinan J."/>
            <person name="Andreopoulos W."/>
            <person name="LaButti K."/>
            <person name="Hundley H."/>
            <person name="Na H."/>
            <person name="Kuo A."/>
            <person name="Barry K."/>
            <person name="Lipzen A."/>
            <person name="Henrissat B."/>
            <person name="Riley R."/>
            <person name="Ahrendt S."/>
            <person name="Nagy L.G."/>
            <person name="Grigoriev I.V."/>
            <person name="Martin F."/>
            <person name="Rosso M.N."/>
        </authorList>
    </citation>
    <scope>NUCLEOTIDE SEQUENCE [LARGE SCALE GENOMIC DNA]</scope>
    <source>
        <strain evidence="9 10">CIRM-BRFM 1785</strain>
    </source>
</reference>
<feature type="transmembrane region" description="Helical" evidence="7">
    <location>
        <begin position="218"/>
        <end position="240"/>
    </location>
</feature>
<comment type="caution">
    <text evidence="9">The sequence shown here is derived from an EMBL/GenBank/DDBJ whole genome shotgun (WGS) entry which is preliminary data.</text>
</comment>
<dbReference type="GeneID" id="72003319"/>
<dbReference type="InterPro" id="IPR036259">
    <property type="entry name" value="MFS_trans_sf"/>
</dbReference>
<feature type="compositionally biased region" description="Basic and acidic residues" evidence="6">
    <location>
        <begin position="356"/>
        <end position="368"/>
    </location>
</feature>
<dbReference type="InterPro" id="IPR005828">
    <property type="entry name" value="MFS_sugar_transport-like"/>
</dbReference>
<dbReference type="RefSeq" id="XP_047782784.1">
    <property type="nucleotide sequence ID" value="XM_047922587.1"/>
</dbReference>
<dbReference type="InterPro" id="IPR020846">
    <property type="entry name" value="MFS_dom"/>
</dbReference>
<dbReference type="Gene3D" id="1.20.1250.20">
    <property type="entry name" value="MFS general substrate transporter like domains"/>
    <property type="match status" value="2"/>
</dbReference>
<feature type="domain" description="Major facilitator superfamily (MFS) profile" evidence="8">
    <location>
        <begin position="52"/>
        <end position="698"/>
    </location>
</feature>
<dbReference type="Proteomes" id="UP000814176">
    <property type="component" value="Unassembled WGS sequence"/>
</dbReference>
<dbReference type="PROSITE" id="PS50850">
    <property type="entry name" value="MFS"/>
    <property type="match status" value="1"/>
</dbReference>
<protein>
    <submittedName>
        <fullName evidence="9">MFS general substrate transporter</fullName>
    </submittedName>
</protein>
<evidence type="ECO:0000313" key="9">
    <source>
        <dbReference type="EMBL" id="KAH9841485.1"/>
    </source>
</evidence>
<evidence type="ECO:0000259" key="8">
    <source>
        <dbReference type="PROSITE" id="PS50850"/>
    </source>
</evidence>
<keyword evidence="5 7" id="KW-0472">Membrane</keyword>
<keyword evidence="4 7" id="KW-1133">Transmembrane helix</keyword>
<keyword evidence="3 7" id="KW-0812">Transmembrane</keyword>
<feature type="transmembrane region" description="Helical" evidence="7">
    <location>
        <begin position="174"/>
        <end position="198"/>
    </location>
</feature>
<name>A0ABQ8KSC2_9APHY</name>
<feature type="transmembrane region" description="Helical" evidence="7">
    <location>
        <begin position="505"/>
        <end position="526"/>
    </location>
</feature>
<feature type="region of interest" description="Disordered" evidence="6">
    <location>
        <begin position="16"/>
        <end position="35"/>
    </location>
</feature>
<evidence type="ECO:0000313" key="10">
    <source>
        <dbReference type="Proteomes" id="UP000814176"/>
    </source>
</evidence>
<dbReference type="PANTHER" id="PTHR23511:SF5">
    <property type="entry name" value="MAJOR FACILITATOR-TYPE TRANSPORTER HXNZ-RELATED"/>
    <property type="match status" value="1"/>
</dbReference>
<comment type="subcellular location">
    <subcellularLocation>
        <location evidence="1">Membrane</location>
        <topology evidence="1">Multi-pass membrane protein</topology>
    </subcellularLocation>
</comment>
<gene>
    <name evidence="9" type="ORF">C8Q71DRAFT_737215</name>
</gene>
<evidence type="ECO:0000256" key="6">
    <source>
        <dbReference type="SAM" id="MobiDB-lite"/>
    </source>
</evidence>
<accession>A0ABQ8KSC2</accession>
<feature type="compositionally biased region" description="Polar residues" evidence="6">
    <location>
        <begin position="387"/>
        <end position="399"/>
    </location>
</feature>
<feature type="transmembrane region" description="Helical" evidence="7">
    <location>
        <begin position="611"/>
        <end position="633"/>
    </location>
</feature>
<evidence type="ECO:0000256" key="4">
    <source>
        <dbReference type="ARBA" id="ARBA00022989"/>
    </source>
</evidence>
<feature type="transmembrane region" description="Helical" evidence="7">
    <location>
        <begin position="86"/>
        <end position="107"/>
    </location>
</feature>
<feature type="compositionally biased region" description="Acidic residues" evidence="6">
    <location>
        <begin position="16"/>
        <end position="25"/>
    </location>
</feature>
<feature type="transmembrane region" description="Helical" evidence="7">
    <location>
        <begin position="560"/>
        <end position="579"/>
    </location>
</feature>
<feature type="transmembrane region" description="Helical" evidence="7">
    <location>
        <begin position="645"/>
        <end position="668"/>
    </location>
</feature>
<evidence type="ECO:0000256" key="3">
    <source>
        <dbReference type="ARBA" id="ARBA00022692"/>
    </source>
</evidence>
<keyword evidence="2" id="KW-0813">Transport</keyword>
<organism evidence="9 10">
    <name type="scientific">Rhodofomes roseus</name>
    <dbReference type="NCBI Taxonomy" id="34475"/>
    <lineage>
        <taxon>Eukaryota</taxon>
        <taxon>Fungi</taxon>
        <taxon>Dikarya</taxon>
        <taxon>Basidiomycota</taxon>
        <taxon>Agaricomycotina</taxon>
        <taxon>Agaricomycetes</taxon>
        <taxon>Polyporales</taxon>
        <taxon>Rhodofomes</taxon>
    </lineage>
</organism>
<feature type="transmembrane region" description="Helical" evidence="7">
    <location>
        <begin position="127"/>
        <end position="153"/>
    </location>
</feature>
<dbReference type="EMBL" id="JADCUA010000003">
    <property type="protein sequence ID" value="KAH9841485.1"/>
    <property type="molecule type" value="Genomic_DNA"/>
</dbReference>
<evidence type="ECO:0000256" key="1">
    <source>
        <dbReference type="ARBA" id="ARBA00004141"/>
    </source>
</evidence>
<evidence type="ECO:0000256" key="2">
    <source>
        <dbReference type="ARBA" id="ARBA00022448"/>
    </source>
</evidence>
<sequence>MASFNRLSYYSVMGEEDPELEEGREDEGGGDERTPLDRTIDRIGMGWYQWTLLSLCGFGWMADNMWIQAVAIALPRIQRHFEVRDSVIGTLSSSMFAGMMFGAVGWGTCSDLMGRTTAFNATLFLTAFFGIFASFAPTFIWLCISLFFLGSAVGGSMPTDGTLLLEHMPNGKQYLVTALSVFFSFGSVLAAFVGLIVIPGHSCPPAPAACDVDAQNQGWKYLLSTLGAITMAMFIARIVFFRLHESPRYLVHAGRPQEALESLQMISRFNGDELNLGLEDVRDSVYAPLITDEPANMNNHDLHDPPSKHPQHDSITDTPHDPSALVFDADAHAGETRDSRGNSEERAPMAFANSRDLLRASPESESKSYDATGESNVALEGHHFHTPQVSQISRTSTPAGSLRGRPESLLHTDAEAEDKPPLSREPSIAASRPVSGLFADDVGVDAETAYPRPRPRLSGRGSRRFSATSSVYEPRPNIYWKLPRWLRKPLWAWLDRIAMVLVPEWVHTTLLVWAAWFAMSLAYTMFNVYLPKLLEGRGAQLEADLGSASPKSLDASLWDVVIYALGGCPGAVLGAYLIEGPLGRRLSLAGSTFVTAFFCIIFVIVEQSWAVRASTVGISLSATAMWAVLYGWTPEIFGTKVRGSACGIASALSRIGGMIAPMLGGMLLAINQSIPVYVSIIVFAIAGFCVLLIREQPREHGGGRVIVH</sequence>
<feature type="transmembrane region" description="Helical" evidence="7">
    <location>
        <begin position="586"/>
        <end position="605"/>
    </location>
</feature>
<dbReference type="SUPFAM" id="SSF103473">
    <property type="entry name" value="MFS general substrate transporter"/>
    <property type="match status" value="1"/>
</dbReference>
<dbReference type="PANTHER" id="PTHR23511">
    <property type="entry name" value="SYNAPTIC VESICLE GLYCOPROTEIN 2"/>
    <property type="match status" value="1"/>
</dbReference>
<dbReference type="InterPro" id="IPR011701">
    <property type="entry name" value="MFS"/>
</dbReference>
<keyword evidence="10" id="KW-1185">Reference proteome</keyword>
<feature type="region of interest" description="Disordered" evidence="6">
    <location>
        <begin position="384"/>
        <end position="428"/>
    </location>
</feature>
<feature type="compositionally biased region" description="Basic and acidic residues" evidence="6">
    <location>
        <begin position="300"/>
        <end position="320"/>
    </location>
</feature>
<feature type="region of interest" description="Disordered" evidence="6">
    <location>
        <begin position="292"/>
        <end position="324"/>
    </location>
</feature>
<evidence type="ECO:0000256" key="7">
    <source>
        <dbReference type="SAM" id="Phobius"/>
    </source>
</evidence>
<dbReference type="Pfam" id="PF00083">
    <property type="entry name" value="Sugar_tr"/>
    <property type="match status" value="1"/>
</dbReference>
<dbReference type="Pfam" id="PF07690">
    <property type="entry name" value="MFS_1"/>
    <property type="match status" value="1"/>
</dbReference>
<feature type="transmembrane region" description="Helical" evidence="7">
    <location>
        <begin position="674"/>
        <end position="693"/>
    </location>
</feature>
<feature type="region of interest" description="Disordered" evidence="6">
    <location>
        <begin position="353"/>
        <end position="372"/>
    </location>
</feature>
<feature type="compositionally biased region" description="Basic and acidic residues" evidence="6">
    <location>
        <begin position="404"/>
        <end position="422"/>
    </location>
</feature>
<feature type="compositionally biased region" description="Basic and acidic residues" evidence="6">
    <location>
        <begin position="26"/>
        <end position="35"/>
    </location>
</feature>
<evidence type="ECO:0000256" key="5">
    <source>
        <dbReference type="ARBA" id="ARBA00023136"/>
    </source>
</evidence>